<protein>
    <submittedName>
        <fullName evidence="2">Nuclear transport factor 2 family protein</fullName>
    </submittedName>
</protein>
<comment type="caution">
    <text evidence="2">The sequence shown here is derived from an EMBL/GenBank/DDBJ whole genome shotgun (WGS) entry which is preliminary data.</text>
</comment>
<gene>
    <name evidence="2" type="ORF">O7A05_17355</name>
</gene>
<dbReference type="RefSeq" id="WP_337094252.1">
    <property type="nucleotide sequence ID" value="NZ_JAPYKO010000011.1"/>
</dbReference>
<evidence type="ECO:0000313" key="2">
    <source>
        <dbReference type="EMBL" id="MEI9403919.1"/>
    </source>
</evidence>
<feature type="domain" description="SnoaL-like" evidence="1">
    <location>
        <begin position="70"/>
        <end position="178"/>
    </location>
</feature>
<evidence type="ECO:0000313" key="3">
    <source>
        <dbReference type="Proteomes" id="UP001366503"/>
    </source>
</evidence>
<accession>A0ABU8KDY7</accession>
<sequence length="216" mass="23572">MSKSINTTGKAGAPLKPKVRSKTISRRLALAAPLALPLAMQAAASKAAPQAAIDDAALKKLLARAEAPSSAFMRGDMKAYLNLIEIAPDFTLMQPFGGPFSRGFDRSSKHLAELASYFQDGGVRMELVQAYASGDMAVLAVIEWGHGKVGGLEQEWPLRVTLVFRREDGDWLLAHRHADPPSRRSAWSSCQCWQRADGSKDASVRRAAEVWAPDRW</sequence>
<reference evidence="2 3" key="1">
    <citation type="submission" date="2022-12" db="EMBL/GenBank/DDBJ databases">
        <authorList>
            <person name="Muema E."/>
        </authorList>
    </citation>
    <scope>NUCLEOTIDE SEQUENCE [LARGE SCALE GENOMIC DNA]</scope>
    <source>
        <strain evidence="3">1330</strain>
    </source>
</reference>
<organism evidence="2 3">
    <name type="scientific">Mesorhizobium argentiipisi</name>
    <dbReference type="NCBI Taxonomy" id="3015175"/>
    <lineage>
        <taxon>Bacteria</taxon>
        <taxon>Pseudomonadati</taxon>
        <taxon>Pseudomonadota</taxon>
        <taxon>Alphaproteobacteria</taxon>
        <taxon>Hyphomicrobiales</taxon>
        <taxon>Phyllobacteriaceae</taxon>
        <taxon>Mesorhizobium</taxon>
    </lineage>
</organism>
<keyword evidence="3" id="KW-1185">Reference proteome</keyword>
<dbReference type="InterPro" id="IPR037401">
    <property type="entry name" value="SnoaL-like"/>
</dbReference>
<dbReference type="Proteomes" id="UP001366503">
    <property type="component" value="Unassembled WGS sequence"/>
</dbReference>
<dbReference type="Gene3D" id="3.10.450.50">
    <property type="match status" value="1"/>
</dbReference>
<evidence type="ECO:0000259" key="1">
    <source>
        <dbReference type="Pfam" id="PF13474"/>
    </source>
</evidence>
<name>A0ABU8KDY7_9HYPH</name>
<proteinExistence type="predicted"/>
<dbReference type="EMBL" id="JAPYKO010000011">
    <property type="protein sequence ID" value="MEI9403919.1"/>
    <property type="molecule type" value="Genomic_DNA"/>
</dbReference>
<dbReference type="Pfam" id="PF13474">
    <property type="entry name" value="SnoaL_3"/>
    <property type="match status" value="1"/>
</dbReference>
<dbReference type="InterPro" id="IPR032710">
    <property type="entry name" value="NTF2-like_dom_sf"/>
</dbReference>
<dbReference type="SUPFAM" id="SSF54427">
    <property type="entry name" value="NTF2-like"/>
    <property type="match status" value="1"/>
</dbReference>